<dbReference type="GO" id="GO:0000155">
    <property type="term" value="F:phosphorelay sensor kinase activity"/>
    <property type="evidence" value="ECO:0007669"/>
    <property type="project" value="InterPro"/>
</dbReference>
<evidence type="ECO:0000256" key="1">
    <source>
        <dbReference type="ARBA" id="ARBA00000085"/>
    </source>
</evidence>
<dbReference type="CDD" id="cd00082">
    <property type="entry name" value="HisKA"/>
    <property type="match status" value="1"/>
</dbReference>
<evidence type="ECO:0000259" key="7">
    <source>
        <dbReference type="PROSITE" id="PS50110"/>
    </source>
</evidence>
<gene>
    <name evidence="8" type="ORF">K0B96_11075</name>
</gene>
<keyword evidence="9" id="KW-1185">Reference proteome</keyword>
<keyword evidence="8" id="KW-0418">Kinase</keyword>
<dbReference type="Gene3D" id="3.30.565.10">
    <property type="entry name" value="Histidine kinase-like ATPase, C-terminal domain"/>
    <property type="match status" value="1"/>
</dbReference>
<organism evidence="8 9">
    <name type="scientific">Horticoccus luteus</name>
    <dbReference type="NCBI Taxonomy" id="2862869"/>
    <lineage>
        <taxon>Bacteria</taxon>
        <taxon>Pseudomonadati</taxon>
        <taxon>Verrucomicrobiota</taxon>
        <taxon>Opitutia</taxon>
        <taxon>Opitutales</taxon>
        <taxon>Opitutaceae</taxon>
        <taxon>Horticoccus</taxon>
    </lineage>
</organism>
<keyword evidence="8" id="KW-0808">Transferase</keyword>
<dbReference type="InterPro" id="IPR011006">
    <property type="entry name" value="CheY-like_superfamily"/>
</dbReference>
<evidence type="ECO:0000256" key="3">
    <source>
        <dbReference type="ARBA" id="ARBA00022553"/>
    </source>
</evidence>
<dbReference type="Pfam" id="PF02518">
    <property type="entry name" value="HATPase_c"/>
    <property type="match status" value="1"/>
</dbReference>
<dbReference type="SMART" id="SM00448">
    <property type="entry name" value="REC"/>
    <property type="match status" value="1"/>
</dbReference>
<dbReference type="Pfam" id="PF00072">
    <property type="entry name" value="Response_reg"/>
    <property type="match status" value="1"/>
</dbReference>
<dbReference type="InterPro" id="IPR003661">
    <property type="entry name" value="HisK_dim/P_dom"/>
</dbReference>
<keyword evidence="5" id="KW-0175">Coiled coil</keyword>
<dbReference type="RefSeq" id="WP_220160965.1">
    <property type="nucleotide sequence ID" value="NZ_CP080507.1"/>
</dbReference>
<dbReference type="PROSITE" id="PS50109">
    <property type="entry name" value="HIS_KIN"/>
    <property type="match status" value="1"/>
</dbReference>
<dbReference type="SUPFAM" id="SSF55874">
    <property type="entry name" value="ATPase domain of HSP90 chaperone/DNA topoisomerase II/histidine kinase"/>
    <property type="match status" value="1"/>
</dbReference>
<dbReference type="SUPFAM" id="SSF47384">
    <property type="entry name" value="Homodimeric domain of signal transducing histidine kinase"/>
    <property type="match status" value="1"/>
</dbReference>
<reference evidence="8" key="1">
    <citation type="submission" date="2021-08" db="EMBL/GenBank/DDBJ databases">
        <title>Genome of a novel bacterium of the phylum Verrucomicrobia, Oleiharenicola sp. KSB-15.</title>
        <authorList>
            <person name="Chung J.-H."/>
            <person name="Ahn J.-H."/>
            <person name="Yoon Y."/>
            <person name="Kim D.-Y."/>
            <person name="An S.-H."/>
            <person name="Park I."/>
            <person name="Yeon J."/>
        </authorList>
    </citation>
    <scope>NUCLEOTIDE SEQUENCE</scope>
    <source>
        <strain evidence="8">KSB-15</strain>
    </source>
</reference>
<dbReference type="PROSITE" id="PS50110">
    <property type="entry name" value="RESPONSE_REGULATORY"/>
    <property type="match status" value="1"/>
</dbReference>
<evidence type="ECO:0000313" key="9">
    <source>
        <dbReference type="Proteomes" id="UP000825051"/>
    </source>
</evidence>
<dbReference type="PANTHER" id="PTHR43547">
    <property type="entry name" value="TWO-COMPONENT HISTIDINE KINASE"/>
    <property type="match status" value="1"/>
</dbReference>
<dbReference type="InterPro" id="IPR003594">
    <property type="entry name" value="HATPase_dom"/>
</dbReference>
<dbReference type="SMART" id="SM00388">
    <property type="entry name" value="HisKA"/>
    <property type="match status" value="1"/>
</dbReference>
<dbReference type="Pfam" id="PF00512">
    <property type="entry name" value="HisKA"/>
    <property type="match status" value="1"/>
</dbReference>
<comment type="catalytic activity">
    <reaction evidence="1">
        <text>ATP + protein L-histidine = ADP + protein N-phospho-L-histidine.</text>
        <dbReference type="EC" id="2.7.13.3"/>
    </reaction>
</comment>
<name>A0A8F9XK58_9BACT</name>
<keyword evidence="3 4" id="KW-0597">Phosphoprotein</keyword>
<dbReference type="InterPro" id="IPR005467">
    <property type="entry name" value="His_kinase_dom"/>
</dbReference>
<evidence type="ECO:0000256" key="2">
    <source>
        <dbReference type="ARBA" id="ARBA00012438"/>
    </source>
</evidence>
<accession>A0A8F9XK58</accession>
<dbReference type="EMBL" id="CP080507">
    <property type="protein sequence ID" value="QYM77861.1"/>
    <property type="molecule type" value="Genomic_DNA"/>
</dbReference>
<dbReference type="PRINTS" id="PR00344">
    <property type="entry name" value="BCTRLSENSOR"/>
</dbReference>
<dbReference type="EC" id="2.7.13.3" evidence="2"/>
<dbReference type="AlphaFoldDB" id="A0A8F9XK58"/>
<proteinExistence type="predicted"/>
<dbReference type="InterPro" id="IPR001789">
    <property type="entry name" value="Sig_transdc_resp-reg_receiver"/>
</dbReference>
<feature type="coiled-coil region" evidence="5">
    <location>
        <begin position="126"/>
        <end position="157"/>
    </location>
</feature>
<dbReference type="PANTHER" id="PTHR43547:SF2">
    <property type="entry name" value="HYBRID SIGNAL TRANSDUCTION HISTIDINE KINASE C"/>
    <property type="match status" value="1"/>
</dbReference>
<dbReference type="SMART" id="SM00387">
    <property type="entry name" value="HATPase_c"/>
    <property type="match status" value="1"/>
</dbReference>
<dbReference type="InterPro" id="IPR036097">
    <property type="entry name" value="HisK_dim/P_sf"/>
</dbReference>
<sequence length="379" mass="41603">MAPEPASPSVGPKPAVLVVDDEYGPRESVAFTLSGEFDVDTAERAAEALGKIKAKAYAAIVMDIRMPEMDGIRALEELRKIDADVAVIMLTGYGTLHTAQQAMVGGANQYLRKPPDVSELREAVRRQTAQTRLRRQQTKLNREAQELNRALKREIEQNEPQIWQSRAAVELVHDLNNPLTVVIGYSSLMAEEAVAISQTNQESGQRLREYAHVVEKAAEYCRHLSENWRRASKNLAEFAPLDLVQLTHEVRHVVFFSSVAIKIEADAEAWVRGSRYDVVRVLQNLFQNSLDAGATTINATVKTAGGRVEMAIVDNGAGMDEKSVARALRGGFSTKDNGTGLGLGICRHLLGAHGAEFQLTSRPGAGTTVRISFPVLHRE</sequence>
<dbReference type="Gene3D" id="3.40.50.2300">
    <property type="match status" value="1"/>
</dbReference>
<dbReference type="InterPro" id="IPR004358">
    <property type="entry name" value="Sig_transdc_His_kin-like_C"/>
</dbReference>
<feature type="domain" description="Histidine kinase" evidence="6">
    <location>
        <begin position="170"/>
        <end position="377"/>
    </location>
</feature>
<dbReference type="Proteomes" id="UP000825051">
    <property type="component" value="Chromosome"/>
</dbReference>
<evidence type="ECO:0000256" key="4">
    <source>
        <dbReference type="PROSITE-ProRule" id="PRU00169"/>
    </source>
</evidence>
<feature type="modified residue" description="4-aspartylphosphate" evidence="4">
    <location>
        <position position="63"/>
    </location>
</feature>
<dbReference type="KEGG" id="ole:K0B96_11075"/>
<dbReference type="SUPFAM" id="SSF52172">
    <property type="entry name" value="CheY-like"/>
    <property type="match status" value="1"/>
</dbReference>
<dbReference type="Gene3D" id="1.10.287.130">
    <property type="match status" value="1"/>
</dbReference>
<dbReference type="InterPro" id="IPR036890">
    <property type="entry name" value="HATPase_C_sf"/>
</dbReference>
<evidence type="ECO:0000256" key="5">
    <source>
        <dbReference type="SAM" id="Coils"/>
    </source>
</evidence>
<feature type="domain" description="Response regulatory" evidence="7">
    <location>
        <begin position="15"/>
        <end position="128"/>
    </location>
</feature>
<evidence type="ECO:0000259" key="6">
    <source>
        <dbReference type="PROSITE" id="PS50109"/>
    </source>
</evidence>
<evidence type="ECO:0000313" key="8">
    <source>
        <dbReference type="EMBL" id="QYM77861.1"/>
    </source>
</evidence>
<protein>
    <recommendedName>
        <fullName evidence="2">histidine kinase</fullName>
        <ecNumber evidence="2">2.7.13.3</ecNumber>
    </recommendedName>
</protein>